<evidence type="ECO:0000313" key="2">
    <source>
        <dbReference type="Proteomes" id="UP000267027"/>
    </source>
</evidence>
<sequence>MVALDKSKPALRYVTRSVQALNSNISANTISCSVQETFAINTDKQPPFLLVRSLLLLTTVGVKRFYRYRTETIALREIRYFQ</sequence>
<keyword evidence="2" id="KW-1185">Reference proteome</keyword>
<proteinExistence type="predicted"/>
<name>A0A158PFL8_ANGCS</name>
<dbReference type="AlphaFoldDB" id="A0A158PFL8"/>
<dbReference type="WBParaSite" id="ACOC_0000359701-mRNA-1">
    <property type="protein sequence ID" value="ACOC_0000359701-mRNA-1"/>
    <property type="gene ID" value="ACOC_0000359701"/>
</dbReference>
<evidence type="ECO:0000313" key="1">
    <source>
        <dbReference type="EMBL" id="VDM55183.1"/>
    </source>
</evidence>
<accession>A0A158PFL8</accession>
<evidence type="ECO:0000313" key="3">
    <source>
        <dbReference type="WBParaSite" id="ACOC_0000359701-mRNA-1"/>
    </source>
</evidence>
<protein>
    <submittedName>
        <fullName evidence="1 3">Uncharacterized protein</fullName>
    </submittedName>
</protein>
<reference evidence="3" key="1">
    <citation type="submission" date="2016-04" db="UniProtKB">
        <authorList>
            <consortium name="WormBaseParasite"/>
        </authorList>
    </citation>
    <scope>IDENTIFICATION</scope>
</reference>
<gene>
    <name evidence="1" type="ORF">ACOC_LOCUS3598</name>
</gene>
<organism evidence="3">
    <name type="scientific">Angiostrongylus costaricensis</name>
    <name type="common">Nematode worm</name>
    <dbReference type="NCBI Taxonomy" id="334426"/>
    <lineage>
        <taxon>Eukaryota</taxon>
        <taxon>Metazoa</taxon>
        <taxon>Ecdysozoa</taxon>
        <taxon>Nematoda</taxon>
        <taxon>Chromadorea</taxon>
        <taxon>Rhabditida</taxon>
        <taxon>Rhabditina</taxon>
        <taxon>Rhabditomorpha</taxon>
        <taxon>Strongyloidea</taxon>
        <taxon>Metastrongylidae</taxon>
        <taxon>Angiostrongylus</taxon>
    </lineage>
</organism>
<reference evidence="1 2" key="2">
    <citation type="submission" date="2018-11" db="EMBL/GenBank/DDBJ databases">
        <authorList>
            <consortium name="Pathogen Informatics"/>
        </authorList>
    </citation>
    <scope>NUCLEOTIDE SEQUENCE [LARGE SCALE GENOMIC DNA]</scope>
    <source>
        <strain evidence="1 2">Costa Rica</strain>
    </source>
</reference>
<dbReference type="EMBL" id="UYYA01001171">
    <property type="protein sequence ID" value="VDM55183.1"/>
    <property type="molecule type" value="Genomic_DNA"/>
</dbReference>
<dbReference type="Proteomes" id="UP000267027">
    <property type="component" value="Unassembled WGS sequence"/>
</dbReference>